<sequence>IFLSQTIAPRRTGPGSFERARRALYAHIFLHLGEPDLDHWKGLVAPSTLIFSSTRSDQNTYENRTRVTGKGSSRPLRPYFFRTGWTNRSRVITVYRKKKFFFNKFFSETIAPRRTGPGSFERAHRALYAHIFLVQTGPIGAEIFLSQTIAPRRTGPGSIFLSETIVPRRTERGIFLSETIVPRRTERGSLERARRALYAHIFFDQIGPKVADTYENRSRVSGKGSSRPLRPYFLRTDRTNRSRVITHLGEPDRGNKGKKNFSLTIFFSGTKAPRRTRLVSLESARRALYAHIFFDQIGPKVADTYENRTRVTGKGSSRPLRPYFFRPDRTNRSRVITHLGEPDWGNKGKKNFSLTIFFSETIAPTRTGPGSLERALRGLYAHIFFVQIGPIGAEIFLSETVVPRRTERGSLERARRALYAHIFCVRIGPIGANTYENRSRVSGKGSLRPLRPYFLRRDRPNRSRVITFKDNKGKKHFSLTIFFSETISPRRTGPGSFQSARRALYAHIFCVQVRPIGAETYENRSRVPGKGSSRPLHSYFLRPDRTKSSRVITNIGKKHFSLTIFFSETVARTRTGAGYLERARRALYAHIFFVQIGPNNIGKKHFSLTIFFSETVARTRTGAGYLERARCALYAHIFCVQIGPIGAEIFLSETIAPRRTGPGSFERARRALYAHIFLVQIGPIGDERTGPGSFERARRALYGHIFCVQVGPIGAERTRLGSLECARRALYAHIFFDQIGPKVAEKNIGKKHFSLTIFFSETVARTRTGAGYLERARRALYAHIFCVHIGPIGAEIFLSETIAPRRTGPWSFERARRALYAHIFFVQIGPIFKDNKGKKHFSLRIFLSETIAPRRTGAGSFERARRALYAHIFLVQIGPIGADTYENRSRVPGNGSSRPLRPYFLRTDWTNRSRFKWNKGKKHCSLRIFLSETIAPRRTGPGSFERARRALDAHIFFLQFKDNKGKKHFSLTIFFSETIGPRRTGPGSFQRARRALYAHIFCVQVRPIGAELKRFTGNKGKKTFSLTIFFSGTKAPRRTRLVSLESARRALYAHIFCVHVRPIGADTYENRTQVTGKGSSRPLRSYFLRPDRTNRSQHLGEPDRGKKHFSLTIFFFGTTAPRRTVLGSLERARRALYAHIFLVQHPGEPDRGRLKELVASSTPIFSSTRSHLGEPERGRLKGLVAPSTPIFFSYRSDQQEPSYDTPRRTGPGSIERARRALYAHIFFDQIGKKHFSLTIFFFGTTAPRRTVLGSLERARRALYAYIFFVQIGPIGAEWNKGKKNFLFTIFFSDSIAPRRTGPGSFERARRVLYAHIFRHLGEPEQSTWKGLVAPSTPIFLRTDRTNRSRVITENRTGVVCKASSRPLGPYFSRTDRTNRSRAITHLGEPDLDHWKGLVAPSTLIFSSTRSDQKRTRLGSLERARRALYAHIFLVQHPGEPDRGRLKELVASSTPIFSSTRSHLGEPERGRLKGLVAPSTPIFFSYRSDQQEPSYNTPRRTRLGSLESARRALYAHIFFDQIGPKVADTYENRTRVTGKGSSRPLRPYFFRPDRTNRSRVITEKRTGVVWKSSSRPLRPYFLRTDRTNRSQVITVYREQRKKKFFFKNFFSELQHLGEPDWGYRKGLVAPSTDIFSSTRSHLGEPDRGRLKELVAPSTPIFSSTRSHLGEPDRGRLKRLVTPSTPIFFSSRSDQEEPSYNTPRRTGPGSFERARRALYAHIFLVQIEPIGADTEENQTGVIGKCSSRPLRSYFLRPDRTKSSRHLGEPDRGRLKGLVAPSTPIFLCTDRTNRSRVITHLGEPDRGRKKHFSLTIFFSETVAPRRTRLGSLERARRALYAHIFLVQHPGEPDRGRLKELVASSTPIFSSTRSHLGEPERGRLKGLVAPSTPIFFSYRSDQQEPSYNTPRRTRLGSLESARRALYAHIFFDQIGPKVADTYENRTRVTGKGSSRPLRPYFFRPDRTNRSRFKVNKGKKHCSLRIFLSETIAPRRNGPGSFERARRVLYAHIFCVQIVPIGAKEQRKKKFFFKNFFSELQHLGEPDWGYRKGLVAPSTDIFSSTRSHLGEPDRGRLKELIAPSTPIFSSTRSVQKRTRLGSLETARRGLYAHIFCVQIGPLGAELYRFKGNKGKKHCCLRIFLSETIAPRRTGPGSIFLSETIAPRRTGPGSFERARRALYAHIFLVQIEPIGADTEENQTGVIGKCSSRPLRSYFLRPDRTKSSRFKGNKGKKHCSLRIFLAETIAPRRTRPGSFGRARRVLYAHIFCVRIGPIGAKEQRKKNFSLTIFFFGTTAPRRTRLGSSERARRALYAHIFFDQIGPIHLREPDPGHWKGLVAASTPIFFLYRIFLSETIAPRRTERGSLERARRALYAHICFVHIGPNVADTYENWSRVSGKGSLRPLRPYFLRRDRTNRSRVITFKGDKGKKHFSLTIFFSETISPRRTGPWSFERARRALYAHIFCVQHVRELEQGTWKGLVAPSTLIFSSTRSDQISYENRSRVSGKGSSSPLRTYFFRPDRTKCSRVITNIGKKHFSLTIFSSETVARTRTGAGYLERARCALYAHIFCVQIGPIGAEIFLSETIAPRRTGPGSFERARRALYAHIFFVQIGPIFKDNKGKKHFSLRIFFSETIAPRRTGPGSFERARRALYGHILFVQIGPIFKDNKGKKHFSLRIFFSETIAPRRTGPGSFERARRALYAHIFLVQIGPIGAEIFLSETIAPRRTGPGSFEIAHNKGKKHFSLTIFFSETTAPRRTGPGSFERTRGALYAHIFCVQVRPIGADTYENRSRVPGKGSSRHLRPYFCVQIGPIGAEIFLSETIAPRRTGPGSFVRARRALYAHIFFDQIGPKVADTQENQTGVIGKSSSRPLRPYFLRTDWTNRSRFKGNKGKKHCSLRIFLPETIAPRRTGPGSFERARRALDAHIFFLQFKDNKGKKHFSLTIFFSETIGPRRTGPGSFQRARRALYAHIFCVQVQPIGAEIFLSETIASRRTGPGSVERARRALYAHIFFDQIGPKHLGEPDWGHWKGLVAPSTLIFFSSRLDQ</sequence>
<dbReference type="EMBL" id="JAYRBN010000077">
    <property type="protein sequence ID" value="KAL2731220.1"/>
    <property type="molecule type" value="Genomic_DNA"/>
</dbReference>
<dbReference type="Proteomes" id="UP001607303">
    <property type="component" value="Unassembled WGS sequence"/>
</dbReference>
<evidence type="ECO:0000256" key="1">
    <source>
        <dbReference type="SAM" id="MobiDB-lite"/>
    </source>
</evidence>
<reference evidence="2 3" key="1">
    <citation type="journal article" date="2024" name="Ann. Entomol. Soc. Am.">
        <title>Genomic analyses of the southern and eastern yellowjacket wasps (Hymenoptera: Vespidae) reveal evolutionary signatures of social life.</title>
        <authorList>
            <person name="Catto M.A."/>
            <person name="Caine P.B."/>
            <person name="Orr S.E."/>
            <person name="Hunt B.G."/>
            <person name="Goodisman M.A.D."/>
        </authorList>
    </citation>
    <scope>NUCLEOTIDE SEQUENCE [LARGE SCALE GENOMIC DNA]</scope>
    <source>
        <strain evidence="2">232</strain>
        <tissue evidence="2">Head and thorax</tissue>
    </source>
</reference>
<feature type="region of interest" description="Disordered" evidence="1">
    <location>
        <begin position="1686"/>
        <end position="1709"/>
    </location>
</feature>
<name>A0ABD2BEZ3_VESMC</name>
<organism evidence="2 3">
    <name type="scientific">Vespula maculifrons</name>
    <name type="common">Eastern yellow jacket</name>
    <name type="synonym">Wasp</name>
    <dbReference type="NCBI Taxonomy" id="7453"/>
    <lineage>
        <taxon>Eukaryota</taxon>
        <taxon>Metazoa</taxon>
        <taxon>Ecdysozoa</taxon>
        <taxon>Arthropoda</taxon>
        <taxon>Hexapoda</taxon>
        <taxon>Insecta</taxon>
        <taxon>Pterygota</taxon>
        <taxon>Neoptera</taxon>
        <taxon>Endopterygota</taxon>
        <taxon>Hymenoptera</taxon>
        <taxon>Apocrita</taxon>
        <taxon>Aculeata</taxon>
        <taxon>Vespoidea</taxon>
        <taxon>Vespidae</taxon>
        <taxon>Vespinae</taxon>
        <taxon>Vespula</taxon>
    </lineage>
</organism>
<evidence type="ECO:0000313" key="3">
    <source>
        <dbReference type="Proteomes" id="UP001607303"/>
    </source>
</evidence>
<keyword evidence="3" id="KW-1185">Reference proteome</keyword>
<evidence type="ECO:0008006" key="4">
    <source>
        <dbReference type="Google" id="ProtNLM"/>
    </source>
</evidence>
<protein>
    <recommendedName>
        <fullName evidence="4">Ribosomal protein S3</fullName>
    </recommendedName>
</protein>
<feature type="compositionally biased region" description="Polar residues" evidence="1">
    <location>
        <begin position="1686"/>
        <end position="1702"/>
    </location>
</feature>
<accession>A0ABD2BEZ3</accession>
<gene>
    <name evidence="2" type="ORF">V1477_015533</name>
</gene>
<comment type="caution">
    <text evidence="2">The sequence shown here is derived from an EMBL/GenBank/DDBJ whole genome shotgun (WGS) entry which is preliminary data.</text>
</comment>
<feature type="non-terminal residue" evidence="2">
    <location>
        <position position="1"/>
    </location>
</feature>
<evidence type="ECO:0000313" key="2">
    <source>
        <dbReference type="EMBL" id="KAL2731220.1"/>
    </source>
</evidence>
<proteinExistence type="predicted"/>